<name>A0A6V8NQ40_9ACTN</name>
<dbReference type="InterPro" id="IPR014777">
    <property type="entry name" value="4pyrrole_Mease_sub1"/>
</dbReference>
<dbReference type="InterPro" id="IPR003754">
    <property type="entry name" value="4pyrrol_synth_uPrphyn_synth"/>
</dbReference>
<evidence type="ECO:0000256" key="1">
    <source>
        <dbReference type="ARBA" id="ARBA00012162"/>
    </source>
</evidence>
<dbReference type="InterPro" id="IPR014776">
    <property type="entry name" value="4pyrrole_Mease_sub2"/>
</dbReference>
<dbReference type="InterPro" id="IPR035996">
    <property type="entry name" value="4pyrrol_Methylase_sf"/>
</dbReference>
<keyword evidence="4" id="KW-0949">S-adenosyl-L-methionine</keyword>
<comment type="caution">
    <text evidence="9">The sequence shown here is derived from an EMBL/GenBank/DDBJ whole genome shotgun (WGS) entry which is preliminary data.</text>
</comment>
<dbReference type="PROSITE" id="PS00840">
    <property type="entry name" value="SUMT_2"/>
    <property type="match status" value="1"/>
</dbReference>
<evidence type="ECO:0000256" key="4">
    <source>
        <dbReference type="ARBA" id="ARBA00022691"/>
    </source>
</evidence>
<organism evidence="9 10">
    <name type="scientific">Candidatus Hakubella thermalkaliphila</name>
    <dbReference type="NCBI Taxonomy" id="2754717"/>
    <lineage>
        <taxon>Bacteria</taxon>
        <taxon>Bacillati</taxon>
        <taxon>Actinomycetota</taxon>
        <taxon>Actinomycetota incertae sedis</taxon>
        <taxon>Candidatus Hakubellales</taxon>
        <taxon>Candidatus Hakubellaceae</taxon>
        <taxon>Candidatus Hakubella</taxon>
    </lineage>
</organism>
<dbReference type="EMBL" id="BLRV01000042">
    <property type="protein sequence ID" value="GFP21391.1"/>
    <property type="molecule type" value="Genomic_DNA"/>
</dbReference>
<dbReference type="GO" id="GO:0004852">
    <property type="term" value="F:uroporphyrinogen-III synthase activity"/>
    <property type="evidence" value="ECO:0007669"/>
    <property type="project" value="InterPro"/>
</dbReference>
<dbReference type="FunFam" id="3.30.950.10:FF:000001">
    <property type="entry name" value="Siroheme synthase"/>
    <property type="match status" value="1"/>
</dbReference>
<keyword evidence="5" id="KW-0627">Porphyrin biosynthesis</keyword>
<dbReference type="CDD" id="cd06578">
    <property type="entry name" value="HemD"/>
    <property type="match status" value="1"/>
</dbReference>
<dbReference type="NCBIfam" id="TIGR01469">
    <property type="entry name" value="cobA_cysG_Cterm"/>
    <property type="match status" value="1"/>
</dbReference>
<dbReference type="Proteomes" id="UP000580051">
    <property type="component" value="Unassembled WGS sequence"/>
</dbReference>
<evidence type="ECO:0000259" key="7">
    <source>
        <dbReference type="Pfam" id="PF00590"/>
    </source>
</evidence>
<dbReference type="InterPro" id="IPR003043">
    <property type="entry name" value="Uropor_MeTrfase_CS"/>
</dbReference>
<dbReference type="CDD" id="cd11642">
    <property type="entry name" value="SUMT"/>
    <property type="match status" value="1"/>
</dbReference>
<dbReference type="GO" id="GO:0019354">
    <property type="term" value="P:siroheme biosynthetic process"/>
    <property type="evidence" value="ECO:0007669"/>
    <property type="project" value="InterPro"/>
</dbReference>
<evidence type="ECO:0000313" key="9">
    <source>
        <dbReference type="EMBL" id="GFP21391.1"/>
    </source>
</evidence>
<proteinExistence type="inferred from homology"/>
<dbReference type="AlphaFoldDB" id="A0A6V8NQ40"/>
<keyword evidence="3 6" id="KW-0808">Transferase</keyword>
<gene>
    <name evidence="9" type="ORF">HKBW3S06_00617</name>
</gene>
<accession>A0A6V8NQ40</accession>
<dbReference type="InterPro" id="IPR036108">
    <property type="entry name" value="4pyrrol_syn_uPrphyn_synt_sf"/>
</dbReference>
<comment type="similarity">
    <text evidence="6">Belongs to the precorrin methyltransferase family.</text>
</comment>
<dbReference type="Gene3D" id="3.40.1010.10">
    <property type="entry name" value="Cobalt-precorrin-4 Transmethylase, Domain 1"/>
    <property type="match status" value="1"/>
</dbReference>
<dbReference type="EC" id="2.1.1.107" evidence="1"/>
<evidence type="ECO:0000256" key="6">
    <source>
        <dbReference type="RuleBase" id="RU003960"/>
    </source>
</evidence>
<dbReference type="Gene3D" id="3.30.950.10">
    <property type="entry name" value="Methyltransferase, Cobalt-precorrin-4 Transmethylase, Domain 2"/>
    <property type="match status" value="1"/>
</dbReference>
<dbReference type="SUPFAM" id="SSF53790">
    <property type="entry name" value="Tetrapyrrole methylase"/>
    <property type="match status" value="1"/>
</dbReference>
<dbReference type="PANTHER" id="PTHR45790:SF3">
    <property type="entry name" value="S-ADENOSYL-L-METHIONINE-DEPENDENT UROPORPHYRINOGEN III METHYLTRANSFERASE, CHLOROPLASTIC"/>
    <property type="match status" value="1"/>
</dbReference>
<evidence type="ECO:0000256" key="2">
    <source>
        <dbReference type="ARBA" id="ARBA00022603"/>
    </source>
</evidence>
<dbReference type="PANTHER" id="PTHR45790">
    <property type="entry name" value="SIROHEME SYNTHASE-RELATED"/>
    <property type="match status" value="1"/>
</dbReference>
<dbReference type="NCBIfam" id="NF004790">
    <property type="entry name" value="PRK06136.1"/>
    <property type="match status" value="1"/>
</dbReference>
<dbReference type="FunFam" id="3.40.1010.10:FF:000001">
    <property type="entry name" value="Siroheme synthase"/>
    <property type="match status" value="1"/>
</dbReference>
<evidence type="ECO:0000256" key="5">
    <source>
        <dbReference type="ARBA" id="ARBA00023244"/>
    </source>
</evidence>
<sequence length="504" mass="55677">MSGKVYLVGAGPGDEGLMTLRGLQCLKEADVIVYDRLASERLLDVTRKGAEKIYAGKFVSHHTLKQEEINALLAQKAQEGKVVVRLKGGDPFIFGRGGEEAEYLADQGIDFEVVPGVSSAYAVPAYAGIPVTQRGHTSTVAFITGHEDDTKDDWDIDWAHISTGVGTLVFLMGVRNLELIVKNLIEYGRPPETPVAVIRWGTTPQQQTVVGTLSDIVDKVREAALTPPAITVVGEVVRLREKLNWFEKKPLFGKTILVTRARLQASQLVEKLSQRGAQVIEFPTIKIVPPSSFGEMDQAIQDMARYDWVIFSSVNGVESFFQRLRELGRDVRELKGIKIAVVGPKTREKIEDMGIKVDLMPQEYRAEQILSELEKHGIEGKRFLIPRAKMARDLVPVELAGRGAEVDVVTAYETVMDDTSAQEVVELLQEGKVDIVTFTSSSTVKNFVHKLRGFDLTQFLNKVRIVCIGPITAQTAQRLGLSVHKTAEVYTIEGLIEAIVQLVS</sequence>
<dbReference type="InterPro" id="IPR000878">
    <property type="entry name" value="4pyrrol_Mease"/>
</dbReference>
<dbReference type="GO" id="GO:0032259">
    <property type="term" value="P:methylation"/>
    <property type="evidence" value="ECO:0007669"/>
    <property type="project" value="UniProtKB-KW"/>
</dbReference>
<dbReference type="GO" id="GO:0004851">
    <property type="term" value="F:uroporphyrin-III C-methyltransferase activity"/>
    <property type="evidence" value="ECO:0007669"/>
    <property type="project" value="UniProtKB-EC"/>
</dbReference>
<feature type="domain" description="Tetrapyrrole methylase" evidence="7">
    <location>
        <begin position="4"/>
        <end position="216"/>
    </location>
</feature>
<keyword evidence="2 6" id="KW-0489">Methyltransferase</keyword>
<dbReference type="RefSeq" id="WP_176226523.1">
    <property type="nucleotide sequence ID" value="NZ_BLRV01000042.1"/>
</dbReference>
<evidence type="ECO:0000256" key="3">
    <source>
        <dbReference type="ARBA" id="ARBA00022679"/>
    </source>
</evidence>
<dbReference type="InterPro" id="IPR006366">
    <property type="entry name" value="CobA/CysG_C"/>
</dbReference>
<protein>
    <recommendedName>
        <fullName evidence="1">uroporphyrinogen-III C-methyltransferase</fullName>
        <ecNumber evidence="1">2.1.1.107</ecNumber>
    </recommendedName>
</protein>
<dbReference type="SUPFAM" id="SSF69618">
    <property type="entry name" value="HemD-like"/>
    <property type="match status" value="1"/>
</dbReference>
<evidence type="ECO:0000313" key="10">
    <source>
        <dbReference type="Proteomes" id="UP000580051"/>
    </source>
</evidence>
<reference evidence="9 10" key="1">
    <citation type="journal article" date="2020" name="Front. Microbiol.">
        <title>Single-cell genomics of novel Actinobacteria with the Wood-Ljungdahl pathway discovered in a serpentinizing system.</title>
        <authorList>
            <person name="Merino N."/>
            <person name="Kawai M."/>
            <person name="Boyd E.S."/>
            <person name="Colman D.R."/>
            <person name="McGlynn S.E."/>
            <person name="Nealson K.H."/>
            <person name="Kurokawa K."/>
            <person name="Hongoh Y."/>
        </authorList>
    </citation>
    <scope>NUCLEOTIDE SEQUENCE [LARGE SCALE GENOMIC DNA]</scope>
    <source>
        <strain evidence="9 10">S06</strain>
    </source>
</reference>
<feature type="domain" description="Tetrapyrrole biosynthesis uroporphyrinogen III synthase" evidence="8">
    <location>
        <begin position="266"/>
        <end position="497"/>
    </location>
</feature>
<evidence type="ECO:0000259" key="8">
    <source>
        <dbReference type="Pfam" id="PF02602"/>
    </source>
</evidence>
<dbReference type="Pfam" id="PF02602">
    <property type="entry name" value="HEM4"/>
    <property type="match status" value="1"/>
</dbReference>
<dbReference type="PROSITE" id="PS00839">
    <property type="entry name" value="SUMT_1"/>
    <property type="match status" value="1"/>
</dbReference>
<dbReference type="InterPro" id="IPR050161">
    <property type="entry name" value="Siro_Cobalamin_biosynth"/>
</dbReference>
<dbReference type="Pfam" id="PF00590">
    <property type="entry name" value="TP_methylase"/>
    <property type="match status" value="1"/>
</dbReference>
<dbReference type="Gene3D" id="3.40.50.10090">
    <property type="match status" value="2"/>
</dbReference>